<dbReference type="GO" id="GO:0009089">
    <property type="term" value="P:lysine biosynthetic process via diaminopimelate"/>
    <property type="evidence" value="ECO:0007669"/>
    <property type="project" value="UniProtKB-UniRule"/>
</dbReference>
<evidence type="ECO:0000256" key="5">
    <source>
        <dbReference type="ARBA" id="ARBA00023154"/>
    </source>
</evidence>
<dbReference type="EMBL" id="MFVU01000032">
    <property type="protein sequence ID" value="OGJ00950.1"/>
    <property type="molecule type" value="Genomic_DNA"/>
</dbReference>
<keyword evidence="5 8" id="KW-0457">Lysine biosynthesis</keyword>
<evidence type="ECO:0000256" key="4">
    <source>
        <dbReference type="ARBA" id="ARBA00022605"/>
    </source>
</evidence>
<dbReference type="Proteomes" id="UP000178645">
    <property type="component" value="Unassembled WGS sequence"/>
</dbReference>
<feature type="binding site" evidence="8">
    <location>
        <position position="176"/>
    </location>
    <ligand>
        <name>substrate</name>
    </ligand>
</feature>
<comment type="function">
    <text evidence="8">Catalyzes the stereoinversion of LL-2,6-diaminopimelate (L,L-DAP) to meso-diaminopimelate (meso-DAP), a precursor of L-lysine and an essential component of the bacterial peptidoglycan.</text>
</comment>
<dbReference type="AlphaFoldDB" id="A0A1F6Y3J8"/>
<protein>
    <recommendedName>
        <fullName evidence="3 8">Diaminopimelate epimerase</fullName>
        <shortName evidence="8">DAP epimerase</shortName>
        <ecNumber evidence="3 8">5.1.1.7</ecNumber>
    </recommendedName>
    <alternativeName>
        <fullName evidence="8">PLP-independent amino acid racemase</fullName>
    </alternativeName>
</protein>
<feature type="active site" description="Proton donor" evidence="8">
    <location>
        <position position="72"/>
    </location>
</feature>
<organism evidence="10 11">
    <name type="scientific">Candidatus Nomurabacteria bacterium RIFCSPLOWO2_12_FULL_44_11</name>
    <dbReference type="NCBI Taxonomy" id="1801796"/>
    <lineage>
        <taxon>Bacteria</taxon>
        <taxon>Candidatus Nomuraibacteriota</taxon>
    </lineage>
</organism>
<keyword evidence="8" id="KW-0963">Cytoplasm</keyword>
<dbReference type="GO" id="GO:0008837">
    <property type="term" value="F:diaminopimelate epimerase activity"/>
    <property type="evidence" value="ECO:0007669"/>
    <property type="project" value="UniProtKB-UniRule"/>
</dbReference>
<dbReference type="EC" id="5.1.1.7" evidence="3 8"/>
<dbReference type="GO" id="GO:0005829">
    <property type="term" value="C:cytosol"/>
    <property type="evidence" value="ECO:0007669"/>
    <property type="project" value="TreeGrafter"/>
</dbReference>
<proteinExistence type="inferred from homology"/>
<dbReference type="NCBIfam" id="TIGR00652">
    <property type="entry name" value="DapF"/>
    <property type="match status" value="1"/>
</dbReference>
<evidence type="ECO:0000256" key="3">
    <source>
        <dbReference type="ARBA" id="ARBA00013080"/>
    </source>
</evidence>
<evidence type="ECO:0000256" key="2">
    <source>
        <dbReference type="ARBA" id="ARBA00010219"/>
    </source>
</evidence>
<feature type="site" description="Could be important to modulate the pK values of the two catalytic cysteine residues" evidence="8">
    <location>
        <position position="145"/>
    </location>
</feature>
<evidence type="ECO:0000313" key="11">
    <source>
        <dbReference type="Proteomes" id="UP000178645"/>
    </source>
</evidence>
<comment type="caution">
    <text evidence="8">Lacks conserved residue(s) required for the propagation of feature annotation.</text>
</comment>
<accession>A0A1F6Y3J8</accession>
<feature type="active site" description="Proton acceptor" evidence="8">
    <location>
        <position position="203"/>
    </location>
</feature>
<feature type="binding site" evidence="8">
    <location>
        <begin position="73"/>
        <end position="74"/>
    </location>
    <ligand>
        <name>substrate</name>
    </ligand>
</feature>
<evidence type="ECO:0000256" key="1">
    <source>
        <dbReference type="ARBA" id="ARBA00005196"/>
    </source>
</evidence>
<feature type="binding site" evidence="8">
    <location>
        <position position="11"/>
    </location>
    <ligand>
        <name>substrate</name>
    </ligand>
</feature>
<comment type="caution">
    <text evidence="10">The sequence shown here is derived from an EMBL/GenBank/DDBJ whole genome shotgun (WGS) entry which is preliminary data.</text>
</comment>
<feature type="binding site" evidence="8">
    <location>
        <begin position="204"/>
        <end position="205"/>
    </location>
    <ligand>
        <name>substrate</name>
    </ligand>
</feature>
<comment type="similarity">
    <text evidence="2 8">Belongs to the diaminopimelate epimerase family.</text>
</comment>
<comment type="subunit">
    <text evidence="8">Homodimer.</text>
</comment>
<comment type="subcellular location">
    <subcellularLocation>
        <location evidence="8">Cytoplasm</location>
    </subcellularLocation>
</comment>
<dbReference type="Gene3D" id="3.10.310.10">
    <property type="entry name" value="Diaminopimelate Epimerase, Chain A, domain 1"/>
    <property type="match status" value="2"/>
</dbReference>
<dbReference type="InterPro" id="IPR018510">
    <property type="entry name" value="DAP_epimerase_AS"/>
</dbReference>
<feature type="site" description="Could be important to modulate the pK values of the two catalytic cysteine residues" evidence="8">
    <location>
        <position position="193"/>
    </location>
</feature>
<keyword evidence="4 8" id="KW-0028">Amino-acid biosynthesis</keyword>
<dbReference type="PROSITE" id="PS01326">
    <property type="entry name" value="DAP_EPIMERASE"/>
    <property type="match status" value="1"/>
</dbReference>
<reference evidence="10 11" key="1">
    <citation type="journal article" date="2016" name="Nat. Commun.">
        <title>Thousands of microbial genomes shed light on interconnected biogeochemical processes in an aquifer system.</title>
        <authorList>
            <person name="Anantharaman K."/>
            <person name="Brown C.T."/>
            <person name="Hug L.A."/>
            <person name="Sharon I."/>
            <person name="Castelle C.J."/>
            <person name="Probst A.J."/>
            <person name="Thomas B.C."/>
            <person name="Singh A."/>
            <person name="Wilkins M.J."/>
            <person name="Karaoz U."/>
            <person name="Brodie E.L."/>
            <person name="Williams K.H."/>
            <person name="Hubbard S.S."/>
            <person name="Banfield J.F."/>
        </authorList>
    </citation>
    <scope>NUCLEOTIDE SEQUENCE [LARGE SCALE GENOMIC DNA]</scope>
</reference>
<evidence type="ECO:0000313" key="10">
    <source>
        <dbReference type="EMBL" id="OGJ00950.1"/>
    </source>
</evidence>
<keyword evidence="6 8" id="KW-0413">Isomerase</keyword>
<feature type="binding site" evidence="8">
    <location>
        <begin position="193"/>
        <end position="194"/>
    </location>
    <ligand>
        <name>substrate</name>
    </ligand>
</feature>
<feature type="active site" evidence="9">
    <location>
        <position position="72"/>
    </location>
</feature>
<feature type="binding site" evidence="8">
    <location>
        <position position="63"/>
    </location>
    <ligand>
        <name>substrate</name>
    </ligand>
</feature>
<comment type="catalytic activity">
    <reaction evidence="7 8">
        <text>(2S,6S)-2,6-diaminopimelate = meso-2,6-diaminopimelate</text>
        <dbReference type="Rhea" id="RHEA:15393"/>
        <dbReference type="ChEBI" id="CHEBI:57609"/>
        <dbReference type="ChEBI" id="CHEBI:57791"/>
        <dbReference type="EC" id="5.1.1.7"/>
    </reaction>
</comment>
<sequence length="267" mass="29708">MKFYKYHGAGNDFLMIDNRSGRFDIHDVEKIKLLCHRRFGIGADGVFTLKNHPDYDFEMVWCNNDGSMGAMCGNGGRCIVHFAHNILKIKGKFLKNPKKVKFLAVDGEHEAKILSDGRVKLKMQDVKDIGLRNDLTFLSSGTTPHHIQYVVNVESFPVCEEARKIRDKDDNSKGVNVNYVENKNGVFHVRTYERGVEDETLACGTGATSVAVASHYLGMLKENICHIKQPGGELTVEFDPPAGGPDGTYKNIWLTGPAVCVFKGEIA</sequence>
<dbReference type="PANTHER" id="PTHR31689:SF0">
    <property type="entry name" value="DIAMINOPIMELATE EPIMERASE"/>
    <property type="match status" value="1"/>
</dbReference>
<dbReference type="PANTHER" id="PTHR31689">
    <property type="entry name" value="DIAMINOPIMELATE EPIMERASE, CHLOROPLASTIC"/>
    <property type="match status" value="1"/>
</dbReference>
<name>A0A1F6Y3J8_9BACT</name>
<evidence type="ECO:0000256" key="7">
    <source>
        <dbReference type="ARBA" id="ARBA00051712"/>
    </source>
</evidence>
<dbReference type="HAMAP" id="MF_00197">
    <property type="entry name" value="DAP_epimerase"/>
    <property type="match status" value="1"/>
</dbReference>
<dbReference type="InterPro" id="IPR001653">
    <property type="entry name" value="DAP_epimerase_DapF"/>
</dbReference>
<dbReference type="UniPathway" id="UPA00034">
    <property type="reaction ID" value="UER00025"/>
</dbReference>
<evidence type="ECO:0000256" key="8">
    <source>
        <dbReference type="HAMAP-Rule" id="MF_00197"/>
    </source>
</evidence>
<dbReference type="Pfam" id="PF01678">
    <property type="entry name" value="DAP_epimerase"/>
    <property type="match status" value="2"/>
</dbReference>
<evidence type="ECO:0000256" key="6">
    <source>
        <dbReference type="ARBA" id="ARBA00023235"/>
    </source>
</evidence>
<comment type="pathway">
    <text evidence="1 8">Amino-acid biosynthesis; L-lysine biosynthesis via DAP pathway; DL-2,6-diaminopimelate from LL-2,6-diaminopimelate: step 1/1.</text>
</comment>
<gene>
    <name evidence="8" type="primary">dapF</name>
    <name evidence="10" type="ORF">A3G53_02790</name>
</gene>
<evidence type="ECO:0000256" key="9">
    <source>
        <dbReference type="PROSITE-ProRule" id="PRU10125"/>
    </source>
</evidence>
<dbReference type="SUPFAM" id="SSF54506">
    <property type="entry name" value="Diaminopimelate epimerase-like"/>
    <property type="match status" value="2"/>
</dbReference>